<dbReference type="RefSeq" id="WP_016202024.1">
    <property type="nucleotide sequence ID" value="NZ_JABBPK010000001.1"/>
</dbReference>
<sequence>MPAIIGPIQIVNTGAGIVQFGDSLFISPKDNSKATIGSGTGNNGAFVITNNAINSSNYTNGSGVDQPIADNN</sequence>
<proteinExistence type="inferred from homology"/>
<dbReference type="AlphaFoldDB" id="A0A7Y0K6J3"/>
<comment type="caution">
    <text evidence="2">The sequence shown here is derived from an EMBL/GenBank/DDBJ whole genome shotgun (WGS) entry which is preliminary data.</text>
</comment>
<dbReference type="Proteomes" id="UP000588491">
    <property type="component" value="Unassembled WGS sequence"/>
</dbReference>
<keyword evidence="3" id="KW-1185">Reference proteome</keyword>
<accession>A0A7Y0K6J3</accession>
<reference evidence="2 3" key="1">
    <citation type="submission" date="2020-04" db="EMBL/GenBank/DDBJ databases">
        <title>Bacillus sp. UniB3 isolated from commercial digestive syrup.</title>
        <authorList>
            <person name="Thorat V."/>
            <person name="Kirdat K."/>
            <person name="Tiwarekar B."/>
            <person name="Yadav A."/>
        </authorList>
    </citation>
    <scope>NUCLEOTIDE SEQUENCE [LARGE SCALE GENOMIC DNA]</scope>
    <source>
        <strain evidence="2 3">UniB3</strain>
    </source>
</reference>
<dbReference type="PANTHER" id="PTHR37808:SF1">
    <property type="entry name" value="SPORE GERMINATION PROTEIN-LIKE PROTEIN YDZR"/>
    <property type="match status" value="1"/>
</dbReference>
<organism evidence="2 3">
    <name type="scientific">Niallia alba</name>
    <dbReference type="NCBI Taxonomy" id="2729105"/>
    <lineage>
        <taxon>Bacteria</taxon>
        <taxon>Bacillati</taxon>
        <taxon>Bacillota</taxon>
        <taxon>Bacilli</taxon>
        <taxon>Bacillales</taxon>
        <taxon>Bacillaceae</taxon>
        <taxon>Niallia</taxon>
    </lineage>
</organism>
<dbReference type="EMBL" id="JABBPK010000001">
    <property type="protein sequence ID" value="NMO76703.1"/>
    <property type="molecule type" value="Genomic_DNA"/>
</dbReference>
<evidence type="ECO:0000313" key="2">
    <source>
        <dbReference type="EMBL" id="NMO76703.1"/>
    </source>
</evidence>
<dbReference type="PANTHER" id="PTHR37808">
    <property type="entry name" value="SPORE GERMINATION PROTEIN-LIKE PROTEIN YDZR-RELATED"/>
    <property type="match status" value="1"/>
</dbReference>
<evidence type="ECO:0000313" key="3">
    <source>
        <dbReference type="Proteomes" id="UP000588491"/>
    </source>
</evidence>
<evidence type="ECO:0000256" key="1">
    <source>
        <dbReference type="ARBA" id="ARBA00008103"/>
    </source>
</evidence>
<dbReference type="Pfam" id="PF10676">
    <property type="entry name" value="gerPA"/>
    <property type="match status" value="1"/>
</dbReference>
<comment type="similarity">
    <text evidence="1">Belongs to the GerPA/GerPF family.</text>
</comment>
<protein>
    <submittedName>
        <fullName evidence="2">Spore germination protein</fullName>
    </submittedName>
</protein>
<gene>
    <name evidence="2" type="ORF">HHU08_06830</name>
</gene>
<name>A0A7Y0K6J3_9BACI</name>
<dbReference type="InterPro" id="IPR019618">
    <property type="entry name" value="Spore_germination_GerPA"/>
</dbReference>